<dbReference type="GO" id="GO:0032259">
    <property type="term" value="P:methylation"/>
    <property type="evidence" value="ECO:0007669"/>
    <property type="project" value="UniProtKB-KW"/>
</dbReference>
<dbReference type="InterPro" id="IPR012327">
    <property type="entry name" value="MeTrfase_D12"/>
</dbReference>
<dbReference type="Pfam" id="PF02086">
    <property type="entry name" value="MethyltransfD12"/>
    <property type="match status" value="1"/>
</dbReference>
<sequence length="270" mass="30776">MKTPLTYYGGKQQLASKIVSLIPEHRIYCEPFIGGAAVFFAKPKSQSEIINDINSEIVNFYEVLQRDFTALQSEVAISLHSRKLHKHAQVIYDTPEMFDRVKRAWAIWMLANGSFGCNLTAGFGYDKKGSSTKTLANKRNAFTEELSMRIQDVQIECCDALKIIRSRDSSDTFFYLDPPYVGADQGHYDGYSQEDFNALLEELVKIEGRFLLSSYRNKALNEFVKKFGWFQVELKMAKAMTSQMGKTLSKIEVITTNYPIGIIENNVRLL</sequence>
<gene>
    <name evidence="4" type="ORF">E4N76_00055</name>
</gene>
<evidence type="ECO:0000256" key="1">
    <source>
        <dbReference type="ARBA" id="ARBA00022603"/>
    </source>
</evidence>
<dbReference type="Proteomes" id="UP001059401">
    <property type="component" value="Chromosome"/>
</dbReference>
<dbReference type="SUPFAM" id="SSF53335">
    <property type="entry name" value="S-adenosyl-L-methionine-dependent methyltransferases"/>
    <property type="match status" value="1"/>
</dbReference>
<dbReference type="PIRSF" id="PIRSF000398">
    <property type="entry name" value="M_m6A_EcoRV"/>
    <property type="match status" value="1"/>
</dbReference>
<keyword evidence="5" id="KW-1185">Reference proteome</keyword>
<dbReference type="RefSeq" id="WP_255805540.1">
    <property type="nucleotide sequence ID" value="NZ_CP038802.1"/>
</dbReference>
<dbReference type="PANTHER" id="PTHR30481:SF4">
    <property type="entry name" value="SITE-SPECIFIC DNA-METHYLTRANSFERASE (ADENINE-SPECIFIC)"/>
    <property type="match status" value="1"/>
</dbReference>
<dbReference type="GO" id="GO:0008168">
    <property type="term" value="F:methyltransferase activity"/>
    <property type="evidence" value="ECO:0007669"/>
    <property type="project" value="UniProtKB-KW"/>
</dbReference>
<organism evidence="4 5">
    <name type="scientific">Treponema putidum</name>
    <dbReference type="NCBI Taxonomy" id="221027"/>
    <lineage>
        <taxon>Bacteria</taxon>
        <taxon>Pseudomonadati</taxon>
        <taxon>Spirochaetota</taxon>
        <taxon>Spirochaetia</taxon>
        <taxon>Spirochaetales</taxon>
        <taxon>Treponemataceae</taxon>
        <taxon>Treponema</taxon>
    </lineage>
</organism>
<name>A0ABY5HQB7_9SPIR</name>
<keyword evidence="3" id="KW-0949">S-adenosyl-L-methionine</keyword>
<dbReference type="InterPro" id="IPR012263">
    <property type="entry name" value="M_m6A_EcoRV"/>
</dbReference>
<keyword evidence="1 4" id="KW-0489">Methyltransferase</keyword>
<evidence type="ECO:0000256" key="3">
    <source>
        <dbReference type="ARBA" id="ARBA00022691"/>
    </source>
</evidence>
<keyword evidence="2" id="KW-0808">Transferase</keyword>
<dbReference type="EMBL" id="CP038802">
    <property type="protein sequence ID" value="UTY27544.1"/>
    <property type="molecule type" value="Genomic_DNA"/>
</dbReference>
<accession>A0ABY5HQB7</accession>
<dbReference type="InterPro" id="IPR029063">
    <property type="entry name" value="SAM-dependent_MTases_sf"/>
</dbReference>
<protein>
    <submittedName>
        <fullName evidence="4">DNA adenine methylase</fullName>
    </submittedName>
</protein>
<reference evidence="4" key="1">
    <citation type="submission" date="2019-04" db="EMBL/GenBank/DDBJ databases">
        <title>Whole genome sequencing of oral phylogroup 2 treponemes.</title>
        <authorList>
            <person name="Chan Y."/>
            <person name="Zeng H.H."/>
            <person name="Yu X.L."/>
            <person name="Leung W.K."/>
            <person name="Watt R.M."/>
        </authorList>
    </citation>
    <scope>NUCLEOTIDE SEQUENCE</scope>
    <source>
        <strain evidence="4">OMZ 847</strain>
    </source>
</reference>
<proteinExistence type="predicted"/>
<evidence type="ECO:0000313" key="5">
    <source>
        <dbReference type="Proteomes" id="UP001059401"/>
    </source>
</evidence>
<evidence type="ECO:0000313" key="4">
    <source>
        <dbReference type="EMBL" id="UTY27544.1"/>
    </source>
</evidence>
<dbReference type="PRINTS" id="PR00505">
    <property type="entry name" value="D12N6MTFRASE"/>
</dbReference>
<dbReference type="PANTHER" id="PTHR30481">
    <property type="entry name" value="DNA ADENINE METHYLASE"/>
    <property type="match status" value="1"/>
</dbReference>
<evidence type="ECO:0000256" key="2">
    <source>
        <dbReference type="ARBA" id="ARBA00022679"/>
    </source>
</evidence>
<dbReference type="Gene3D" id="3.40.50.150">
    <property type="entry name" value="Vaccinia Virus protein VP39"/>
    <property type="match status" value="2"/>
</dbReference>